<name>A0A6G9Z0I9_9NOCA</name>
<reference evidence="1 2" key="1">
    <citation type="journal article" date="2019" name="ACS Chem. Biol.">
        <title>Identification and Mobilization of a Cryptic Antibiotic Biosynthesis Gene Locus from a Human-Pathogenic Nocardia Isolate.</title>
        <authorList>
            <person name="Herisse M."/>
            <person name="Ishida K."/>
            <person name="Porter J.L."/>
            <person name="Howden B."/>
            <person name="Hertweck C."/>
            <person name="Stinear T.P."/>
            <person name="Pidot S.J."/>
        </authorList>
    </citation>
    <scope>NUCLEOTIDE SEQUENCE [LARGE SCALE GENOMIC DNA]</scope>
    <source>
        <strain evidence="1 2">AUSMDU00012715</strain>
    </source>
</reference>
<evidence type="ECO:0000313" key="2">
    <source>
        <dbReference type="Proteomes" id="UP000500953"/>
    </source>
</evidence>
<accession>A0A6G9Z0I9</accession>
<protein>
    <submittedName>
        <fullName evidence="1">Uncharacterized protein</fullName>
    </submittedName>
</protein>
<evidence type="ECO:0000313" key="1">
    <source>
        <dbReference type="EMBL" id="QIS18523.1"/>
    </source>
</evidence>
<dbReference type="AlphaFoldDB" id="A0A6G9Z0I9"/>
<sequence>MNAVTPYLKDLIALAGVLAGAAGVWHAAHTKTRTEAHAAAADDALEADRAVDARWQAMLEQQRADFALVITPIREDVDNLRREVRELHTALDVLRNRYRAAIDYLHALLGWARAQPTAATAPAVPAPLVDEV</sequence>
<proteinExistence type="predicted"/>
<organism evidence="1 2">
    <name type="scientific">Nocardia terpenica</name>
    <dbReference type="NCBI Taxonomy" id="455432"/>
    <lineage>
        <taxon>Bacteria</taxon>
        <taxon>Bacillati</taxon>
        <taxon>Actinomycetota</taxon>
        <taxon>Actinomycetes</taxon>
        <taxon>Mycobacteriales</taxon>
        <taxon>Nocardiaceae</taxon>
        <taxon>Nocardia</taxon>
    </lineage>
</organism>
<gene>
    <name evidence="1" type="ORF">F6W96_09715</name>
</gene>
<dbReference type="RefSeq" id="WP_167485849.1">
    <property type="nucleotide sequence ID" value="NZ_CP046173.1"/>
</dbReference>
<dbReference type="Proteomes" id="UP000500953">
    <property type="component" value="Chromosome"/>
</dbReference>
<dbReference type="EMBL" id="CP046173">
    <property type="protein sequence ID" value="QIS18523.1"/>
    <property type="molecule type" value="Genomic_DNA"/>
</dbReference>